<protein>
    <submittedName>
        <fullName evidence="2">Uncharacterized protein</fullName>
    </submittedName>
</protein>
<feature type="region of interest" description="Disordered" evidence="1">
    <location>
        <begin position="67"/>
        <end position="102"/>
    </location>
</feature>
<gene>
    <name evidence="2" type="ORF">BS47DRAFT_1356931</name>
</gene>
<sequence>MVPHPPGRVPPLCNTPTDEWVCGNSWSPLNAPNPTRQECKMKNGCPFSHYEILSKASTDKAQGVVKSSTFSHCETPPKAAEMKTRAKHGRTQAPESPAPKHP</sequence>
<evidence type="ECO:0000256" key="1">
    <source>
        <dbReference type="SAM" id="MobiDB-lite"/>
    </source>
</evidence>
<evidence type="ECO:0000313" key="3">
    <source>
        <dbReference type="Proteomes" id="UP000886523"/>
    </source>
</evidence>
<comment type="caution">
    <text evidence="2">The sequence shown here is derived from an EMBL/GenBank/DDBJ whole genome shotgun (WGS) entry which is preliminary data.</text>
</comment>
<evidence type="ECO:0000313" key="2">
    <source>
        <dbReference type="EMBL" id="KAF9520959.1"/>
    </source>
</evidence>
<dbReference type="Proteomes" id="UP000886523">
    <property type="component" value="Unassembled WGS sequence"/>
</dbReference>
<keyword evidence="3" id="KW-1185">Reference proteome</keyword>
<dbReference type="EMBL" id="MU128909">
    <property type="protein sequence ID" value="KAF9520959.1"/>
    <property type="molecule type" value="Genomic_DNA"/>
</dbReference>
<name>A0A9P6E2B7_9AGAM</name>
<organism evidence="2 3">
    <name type="scientific">Hydnum rufescens UP504</name>
    <dbReference type="NCBI Taxonomy" id="1448309"/>
    <lineage>
        <taxon>Eukaryota</taxon>
        <taxon>Fungi</taxon>
        <taxon>Dikarya</taxon>
        <taxon>Basidiomycota</taxon>
        <taxon>Agaricomycotina</taxon>
        <taxon>Agaricomycetes</taxon>
        <taxon>Cantharellales</taxon>
        <taxon>Hydnaceae</taxon>
        <taxon>Hydnum</taxon>
    </lineage>
</organism>
<proteinExistence type="predicted"/>
<reference evidence="2" key="1">
    <citation type="journal article" date="2020" name="Nat. Commun.">
        <title>Large-scale genome sequencing of mycorrhizal fungi provides insights into the early evolution of symbiotic traits.</title>
        <authorList>
            <person name="Miyauchi S."/>
            <person name="Kiss E."/>
            <person name="Kuo A."/>
            <person name="Drula E."/>
            <person name="Kohler A."/>
            <person name="Sanchez-Garcia M."/>
            <person name="Morin E."/>
            <person name="Andreopoulos B."/>
            <person name="Barry K.W."/>
            <person name="Bonito G."/>
            <person name="Buee M."/>
            <person name="Carver A."/>
            <person name="Chen C."/>
            <person name="Cichocki N."/>
            <person name="Clum A."/>
            <person name="Culley D."/>
            <person name="Crous P.W."/>
            <person name="Fauchery L."/>
            <person name="Girlanda M."/>
            <person name="Hayes R.D."/>
            <person name="Keri Z."/>
            <person name="LaButti K."/>
            <person name="Lipzen A."/>
            <person name="Lombard V."/>
            <person name="Magnuson J."/>
            <person name="Maillard F."/>
            <person name="Murat C."/>
            <person name="Nolan M."/>
            <person name="Ohm R.A."/>
            <person name="Pangilinan J."/>
            <person name="Pereira M.F."/>
            <person name="Perotto S."/>
            <person name="Peter M."/>
            <person name="Pfister S."/>
            <person name="Riley R."/>
            <person name="Sitrit Y."/>
            <person name="Stielow J.B."/>
            <person name="Szollosi G."/>
            <person name="Zifcakova L."/>
            <person name="Stursova M."/>
            <person name="Spatafora J.W."/>
            <person name="Tedersoo L."/>
            <person name="Vaario L.M."/>
            <person name="Yamada A."/>
            <person name="Yan M."/>
            <person name="Wang P."/>
            <person name="Xu J."/>
            <person name="Bruns T."/>
            <person name="Baldrian P."/>
            <person name="Vilgalys R."/>
            <person name="Dunand C."/>
            <person name="Henrissat B."/>
            <person name="Grigoriev I.V."/>
            <person name="Hibbett D."/>
            <person name="Nagy L.G."/>
            <person name="Martin F.M."/>
        </authorList>
    </citation>
    <scope>NUCLEOTIDE SEQUENCE</scope>
    <source>
        <strain evidence="2">UP504</strain>
    </source>
</reference>
<accession>A0A9P6E2B7</accession>
<dbReference type="AlphaFoldDB" id="A0A9P6E2B7"/>